<dbReference type="AlphaFoldDB" id="A0A7R9UUU7"/>
<gene>
    <name evidence="4" type="ORF">PLUT1463_LOCUS9211</name>
</gene>
<keyword evidence="2" id="KW-0143">Chaperone</keyword>
<dbReference type="PANTHER" id="PTHR13748">
    <property type="entry name" value="COBW-RELATED"/>
    <property type="match status" value="1"/>
</dbReference>
<organism evidence="4">
    <name type="scientific">Diacronema lutheri</name>
    <name type="common">Unicellular marine alga</name>
    <name type="synonym">Monochrysis lutheri</name>
    <dbReference type="NCBI Taxonomy" id="2081491"/>
    <lineage>
        <taxon>Eukaryota</taxon>
        <taxon>Haptista</taxon>
        <taxon>Haptophyta</taxon>
        <taxon>Pavlovophyceae</taxon>
        <taxon>Pavlovales</taxon>
        <taxon>Pavlovaceae</taxon>
        <taxon>Diacronema</taxon>
    </lineage>
</organism>
<dbReference type="EMBL" id="HBEB01014343">
    <property type="protein sequence ID" value="CAD8274895.1"/>
    <property type="molecule type" value="Transcribed_RNA"/>
</dbReference>
<accession>A0A7R9UUU7</accession>
<protein>
    <recommendedName>
        <fullName evidence="3">CobW C-terminal domain-containing protein</fullName>
    </recommendedName>
</protein>
<reference evidence="4" key="1">
    <citation type="submission" date="2021-01" db="EMBL/GenBank/DDBJ databases">
        <authorList>
            <person name="Corre E."/>
            <person name="Pelletier E."/>
            <person name="Niang G."/>
            <person name="Scheremetjew M."/>
            <person name="Finn R."/>
            <person name="Kale V."/>
            <person name="Holt S."/>
            <person name="Cochrane G."/>
            <person name="Meng A."/>
            <person name="Brown T."/>
            <person name="Cohen L."/>
        </authorList>
    </citation>
    <scope>NUCLEOTIDE SEQUENCE</scope>
    <source>
        <strain evidence="4">RCC1537</strain>
    </source>
</reference>
<dbReference type="Gene3D" id="3.30.1220.10">
    <property type="entry name" value="CobW-like, C-terminal domain"/>
    <property type="match status" value="1"/>
</dbReference>
<keyword evidence="1" id="KW-0547">Nucleotide-binding</keyword>
<dbReference type="Pfam" id="PF07683">
    <property type="entry name" value="CobW_C"/>
    <property type="match status" value="1"/>
</dbReference>
<evidence type="ECO:0000313" key="4">
    <source>
        <dbReference type="EMBL" id="CAD8274895.1"/>
    </source>
</evidence>
<feature type="domain" description="CobW C-terminal" evidence="3">
    <location>
        <begin position="24"/>
        <end position="118"/>
    </location>
</feature>
<dbReference type="InterPro" id="IPR011629">
    <property type="entry name" value="CobW-like_C"/>
</dbReference>
<dbReference type="InterPro" id="IPR051316">
    <property type="entry name" value="Zinc-reg_GTPase_activator"/>
</dbReference>
<dbReference type="SUPFAM" id="SSF90002">
    <property type="entry name" value="Hypothetical protein YjiA, C-terminal domain"/>
    <property type="match status" value="1"/>
</dbReference>
<dbReference type="SMART" id="SM00833">
    <property type="entry name" value="CobW_C"/>
    <property type="match status" value="1"/>
</dbReference>
<proteinExistence type="predicted"/>
<dbReference type="GO" id="GO:0000166">
    <property type="term" value="F:nucleotide binding"/>
    <property type="evidence" value="ECO:0007669"/>
    <property type="project" value="UniProtKB-KW"/>
</dbReference>
<sequence>MRAKPSFPRCARRRSRSAARARAPRMLLLRRAHARHRAQVNAWVGELLQAKGKDIYRMKGVLALKDTPTKFVFQAVHMQMNGEMLGPWAPGEKRESKLVFIGKDLNRQELSEALDACLAK</sequence>
<dbReference type="GO" id="GO:0005737">
    <property type="term" value="C:cytoplasm"/>
    <property type="evidence" value="ECO:0007669"/>
    <property type="project" value="TreeGrafter"/>
</dbReference>
<evidence type="ECO:0000256" key="2">
    <source>
        <dbReference type="ARBA" id="ARBA00023186"/>
    </source>
</evidence>
<dbReference type="PANTHER" id="PTHR13748:SF62">
    <property type="entry name" value="COBW DOMAIN-CONTAINING PROTEIN"/>
    <property type="match status" value="1"/>
</dbReference>
<evidence type="ECO:0000256" key="1">
    <source>
        <dbReference type="ARBA" id="ARBA00022741"/>
    </source>
</evidence>
<evidence type="ECO:0000259" key="3">
    <source>
        <dbReference type="SMART" id="SM00833"/>
    </source>
</evidence>
<name>A0A7R9UUU7_DIALT</name>
<dbReference type="InterPro" id="IPR036627">
    <property type="entry name" value="CobW-likC_sf"/>
</dbReference>